<dbReference type="ExpressionAtlas" id="Q52KA4">
    <property type="expression patterns" value="baseline and differential"/>
</dbReference>
<name>Q52KA4_DROME</name>
<feature type="compositionally biased region" description="Polar residues" evidence="6">
    <location>
        <begin position="144"/>
        <end position="166"/>
    </location>
</feature>
<protein>
    <submittedName>
        <fullName evidence="8">GH04763p</fullName>
    </submittedName>
</protein>
<evidence type="ECO:0000256" key="6">
    <source>
        <dbReference type="SAM" id="MobiDB-lite"/>
    </source>
</evidence>
<dbReference type="SMR" id="Q52KA4"/>
<dbReference type="Gene3D" id="6.10.140.2030">
    <property type="match status" value="1"/>
</dbReference>
<dbReference type="GO" id="GO:0000290">
    <property type="term" value="P:deadenylation-dependent decapping of nuclear-transcribed mRNA"/>
    <property type="evidence" value="ECO:0007669"/>
    <property type="project" value="InterPro"/>
</dbReference>
<evidence type="ECO:0000259" key="7">
    <source>
        <dbReference type="Pfam" id="PF16741"/>
    </source>
</evidence>
<dbReference type="FunFam" id="2.30.29.30:FF:000425">
    <property type="entry name" value="mRNA-decapping enzyme 1B"/>
    <property type="match status" value="1"/>
</dbReference>
<dbReference type="IntAct" id="Q52KA4">
    <property type="interactions" value="1"/>
</dbReference>
<proteinExistence type="evidence at transcript level"/>
<evidence type="ECO:0000256" key="2">
    <source>
        <dbReference type="ARBA" id="ARBA00008778"/>
    </source>
</evidence>
<dbReference type="Pfam" id="PF06058">
    <property type="entry name" value="DCP1"/>
    <property type="match status" value="1"/>
</dbReference>
<feature type="region of interest" description="Disordered" evidence="6">
    <location>
        <begin position="233"/>
        <end position="254"/>
    </location>
</feature>
<dbReference type="VEuPathDB" id="VectorBase:FBgn0034921"/>
<feature type="region of interest" description="Disordered" evidence="6">
    <location>
        <begin position="314"/>
        <end position="342"/>
    </location>
</feature>
<evidence type="ECO:0000256" key="1">
    <source>
        <dbReference type="ARBA" id="ARBA00004496"/>
    </source>
</evidence>
<dbReference type="Gene3D" id="2.30.29.30">
    <property type="entry name" value="Pleckstrin-homology domain (PH domain)/Phosphotyrosine-binding domain (PTB)"/>
    <property type="match status" value="1"/>
</dbReference>
<evidence type="ECO:0000256" key="3">
    <source>
        <dbReference type="ARBA" id="ARBA00022490"/>
    </source>
</evidence>
<feature type="domain" description="mRNA-decapping enzyme C-terminal" evidence="7">
    <location>
        <begin position="342"/>
        <end position="379"/>
    </location>
</feature>
<dbReference type="Pfam" id="PF16741">
    <property type="entry name" value="mRNA_decap_C"/>
    <property type="match status" value="1"/>
</dbReference>
<keyword evidence="5" id="KW-0866">Nonsense-mediated mRNA decay</keyword>
<feature type="compositionally biased region" description="Low complexity" evidence="6">
    <location>
        <begin position="326"/>
        <end position="342"/>
    </location>
</feature>
<dbReference type="OrthoDB" id="440673at2759"/>
<dbReference type="SUPFAM" id="SSF50729">
    <property type="entry name" value="PH domain-like"/>
    <property type="match status" value="1"/>
</dbReference>
<dbReference type="InterPro" id="IPR010334">
    <property type="entry name" value="Dcp1"/>
</dbReference>
<dbReference type="GO" id="GO:0008047">
    <property type="term" value="F:enzyme activator activity"/>
    <property type="evidence" value="ECO:0007669"/>
    <property type="project" value="InterPro"/>
</dbReference>
<organism evidence="8">
    <name type="scientific">Drosophila melanogaster</name>
    <name type="common">Fruit fly</name>
    <dbReference type="NCBI Taxonomy" id="7227"/>
    <lineage>
        <taxon>Eukaryota</taxon>
        <taxon>Metazoa</taxon>
        <taxon>Ecdysozoa</taxon>
        <taxon>Arthropoda</taxon>
        <taxon>Hexapoda</taxon>
        <taxon>Insecta</taxon>
        <taxon>Pterygota</taxon>
        <taxon>Neoptera</taxon>
        <taxon>Endopterygota</taxon>
        <taxon>Diptera</taxon>
        <taxon>Brachycera</taxon>
        <taxon>Muscomorpha</taxon>
        <taxon>Ephydroidea</taxon>
        <taxon>Drosophilidae</taxon>
        <taxon>Drosophila</taxon>
        <taxon>Sophophora</taxon>
    </lineage>
</organism>
<accession>Q52KA4</accession>
<dbReference type="EMBL" id="BT021964">
    <property type="protein sequence ID" value="AAX94785.1"/>
    <property type="molecule type" value="mRNA"/>
</dbReference>
<dbReference type="PANTHER" id="PTHR16290:SF0">
    <property type="entry name" value="DECAPPING PROTEIN 1, ISOFORM A"/>
    <property type="match status" value="1"/>
</dbReference>
<dbReference type="Bgee" id="FBgn0034921">
    <property type="expression patterns" value="Expressed in medullary tangential neuron Mt1 (Drosophila) in brain and 87 other cell types or tissues"/>
</dbReference>
<reference evidence="8" key="1">
    <citation type="submission" date="2005-04" db="EMBL/GenBank/DDBJ databases">
        <authorList>
            <person name="Stapleton M."/>
            <person name="Carlson J."/>
            <person name="Chavez C."/>
            <person name="Frise E."/>
            <person name="George R."/>
            <person name="Pacleb J."/>
            <person name="Park S."/>
            <person name="Wan K."/>
            <person name="Yu C."/>
            <person name="Rubin G.M."/>
            <person name="Celniker S."/>
        </authorList>
    </citation>
    <scope>NUCLEOTIDE SEQUENCE</scope>
    <source>
        <strain evidence="8">Berkeley</strain>
    </source>
</reference>
<feature type="non-terminal residue" evidence="8">
    <location>
        <position position="1"/>
    </location>
</feature>
<dbReference type="InterPro" id="IPR011993">
    <property type="entry name" value="PH-like_dom_sf"/>
</dbReference>
<dbReference type="AlphaFoldDB" id="Q52KA4"/>
<gene>
    <name evidence="8" type="primary">CG11183</name>
</gene>
<comment type="subcellular location">
    <subcellularLocation>
        <location evidence="1">Cytoplasm</location>
    </subcellularLocation>
</comment>
<evidence type="ECO:0000256" key="5">
    <source>
        <dbReference type="ARBA" id="ARBA00023161"/>
    </source>
</evidence>
<dbReference type="CDD" id="cd09804">
    <property type="entry name" value="Dcp1"/>
    <property type="match status" value="1"/>
</dbReference>
<dbReference type="GO" id="GO:0000184">
    <property type="term" value="P:nuclear-transcribed mRNA catabolic process, nonsense-mediated decay"/>
    <property type="evidence" value="ECO:0007669"/>
    <property type="project" value="UniProtKB-KW"/>
</dbReference>
<keyword evidence="4" id="KW-0507">mRNA processing</keyword>
<keyword evidence="3" id="KW-0963">Cytoplasm</keyword>
<sequence>IRNSTAKTEDYIQFTMADESITRMNLAAIKKIDPYAKEIVDSSSHVAFYTFNSSQNEWEKTDVEGAFFIYHRNAEPFHSIFINNRLNTTSFVEPITGSLELQSQPPFLLYRNERSRIRGFWFYNSEECDRISGLVNGLLKSKDQGTNGQAQRHVSAPQQPKQDSSQPASIFNMLTKAQKDYNAQVSGGQPKTPSAENVTAGNVLKFFESAKQATAESLFHRVQPLSVDQLEKQQRAATPGEDLLPPAGRDNHESRLSPFQKMQQLNIQLLSDLKIGKSYATAQSPTVAPSSSALMANDDAGKCLRRLLAGDKPGPALMPPTMFDAPNNGNPEPQQPQQPQQPLLNSTQFVQAFTYLIQNDKEFANKLHKAYLNGCSNLLLDSSSTYQ</sequence>
<evidence type="ECO:0000256" key="4">
    <source>
        <dbReference type="ARBA" id="ARBA00022664"/>
    </source>
</evidence>
<evidence type="ECO:0000313" key="8">
    <source>
        <dbReference type="EMBL" id="AAX94785.1"/>
    </source>
</evidence>
<dbReference type="GO" id="GO:0005737">
    <property type="term" value="C:cytoplasm"/>
    <property type="evidence" value="ECO:0007669"/>
    <property type="project" value="UniProtKB-SubCell"/>
</dbReference>
<dbReference type="HOGENOM" id="CLU_030030_1_1_1"/>
<dbReference type="PANTHER" id="PTHR16290">
    <property type="entry name" value="TRANSCRIPTION FACTOR SMIF DECAPPING ENZYME DCP1"/>
    <property type="match status" value="1"/>
</dbReference>
<dbReference type="InterPro" id="IPR031953">
    <property type="entry name" value="mRNA_decap_C"/>
</dbReference>
<comment type="similarity">
    <text evidence="2">Belongs to the DCP1 family.</text>
</comment>
<dbReference type="GO" id="GO:0006397">
    <property type="term" value="P:mRNA processing"/>
    <property type="evidence" value="ECO:0007669"/>
    <property type="project" value="UniProtKB-KW"/>
</dbReference>
<feature type="region of interest" description="Disordered" evidence="6">
    <location>
        <begin position="142"/>
        <end position="166"/>
    </location>
</feature>